<dbReference type="GO" id="GO:0016491">
    <property type="term" value="F:oxidoreductase activity"/>
    <property type="evidence" value="ECO:0007669"/>
    <property type="project" value="InterPro"/>
</dbReference>
<accession>A0A9P1M3Z2</accession>
<evidence type="ECO:0000313" key="3">
    <source>
        <dbReference type="EMBL" id="CAI4019507.1"/>
    </source>
</evidence>
<dbReference type="AlphaFoldDB" id="A0A9P1M3Z2"/>
<dbReference type="InterPro" id="IPR013328">
    <property type="entry name" value="6PGD_dom2"/>
</dbReference>
<comment type="caution">
    <text evidence="3">The sequence shown here is derived from an EMBL/GenBank/DDBJ whole genome shotgun (WGS) entry which is preliminary data.</text>
</comment>
<dbReference type="Gene3D" id="1.10.1040.10">
    <property type="entry name" value="N-(1-d-carboxylethyl)-l-norvaline Dehydrogenase, domain 2"/>
    <property type="match status" value="1"/>
</dbReference>
<dbReference type="InterPro" id="IPR008927">
    <property type="entry name" value="6-PGluconate_DH-like_C_sf"/>
</dbReference>
<dbReference type="SUPFAM" id="SSF48179">
    <property type="entry name" value="6-phosphogluconate dehydrogenase C-terminal domain-like"/>
    <property type="match status" value="1"/>
</dbReference>
<dbReference type="SUPFAM" id="SSF51735">
    <property type="entry name" value="NAD(P)-binding Rossmann-fold domains"/>
    <property type="match status" value="1"/>
</dbReference>
<sequence>MGDETKKGLTVLVCGGGNAAQVATSMFASRYETYAISLYADEAAKWKKHMMGGRWHDKVEGMKLTLDTGKKLISTPTDISNDPSLSGKADVIILAVPSFAHGQYFEAFYPYIKPGTIVACMPARSGGDILFASKMKEKADSMAFVGFETLPWACRFTEWGKRATILGTKGQILAAVTPESESTRAIATLQGLLGVYPAIEKSPNNLGISLRNPGQVIHPGVMYGRWCAEKWDGKPLAEKPLFYQGVDDFTEKVLLGISDEVQDVCRKVEALIPGFNLKDACTLHRWYLDSYKGQMADDSTLKLSMNTNSAYIGLTHPMNPVDGGFMPDLKYRYLAEDVPTGLCFTRGLAELLEVPTPTIDKVITFAQESLGKSFLVDGKMAGPNLGETRAPQAVGINSKEDFFKMAKIACIGSIRFRLSLSEELGATPISFVRKGTWSEKEGCVSFLRSGHEKFLPGTPEDHLPRPMRPASLDPHRPCTAYFAAGTGGRAPIYVQPVMPMSARRTLPPQHQRPMVMGVHGLPRQASSGHFPPATLRHQFSTGSLSSVQSTHRLVQANSLSDLHGHSGHVQTQFAGRFQPVQPAQFLPSRTPRKEGSVQPLYYVAPQPAPVPAPPAPAPPAPALPAQPQKAAGIAAGIAPASTRPKTMRHQQDELMNLQSHLKRLQGLQAQLEQQLSDVQ</sequence>
<dbReference type="OrthoDB" id="6058913at2759"/>
<dbReference type="Proteomes" id="UP001152797">
    <property type="component" value="Unassembled WGS sequence"/>
</dbReference>
<dbReference type="EMBL" id="CAMXCT020006755">
    <property type="protein sequence ID" value="CAL1172882.1"/>
    <property type="molecule type" value="Genomic_DNA"/>
</dbReference>
<evidence type="ECO:0000256" key="1">
    <source>
        <dbReference type="SAM" id="Coils"/>
    </source>
</evidence>
<keyword evidence="5" id="KW-1185">Reference proteome</keyword>
<evidence type="ECO:0000313" key="4">
    <source>
        <dbReference type="EMBL" id="CAL4806819.1"/>
    </source>
</evidence>
<dbReference type="PANTHER" id="PTHR38015:SF1">
    <property type="entry name" value="OPINE DEHYDROGENASE DOMAIN-CONTAINING PROTEIN"/>
    <property type="match status" value="1"/>
</dbReference>
<feature type="coiled-coil region" evidence="1">
    <location>
        <begin position="647"/>
        <end position="677"/>
    </location>
</feature>
<evidence type="ECO:0000259" key="2">
    <source>
        <dbReference type="Pfam" id="PF02317"/>
    </source>
</evidence>
<proteinExistence type="predicted"/>
<dbReference type="InterPro" id="IPR003421">
    <property type="entry name" value="Opine_DH"/>
</dbReference>
<dbReference type="InterPro" id="IPR036291">
    <property type="entry name" value="NAD(P)-bd_dom_sf"/>
</dbReference>
<dbReference type="PANTHER" id="PTHR38015">
    <property type="entry name" value="BLR6086 PROTEIN"/>
    <property type="match status" value="1"/>
</dbReference>
<protein>
    <submittedName>
        <fullName evidence="4">Opine dehydrogenase</fullName>
    </submittedName>
</protein>
<dbReference type="Pfam" id="PF02317">
    <property type="entry name" value="Octopine_DH"/>
    <property type="match status" value="1"/>
</dbReference>
<reference evidence="3" key="1">
    <citation type="submission" date="2022-10" db="EMBL/GenBank/DDBJ databases">
        <authorList>
            <person name="Chen Y."/>
            <person name="Dougan E. K."/>
            <person name="Chan C."/>
            <person name="Rhodes N."/>
            <person name="Thang M."/>
        </authorList>
    </citation>
    <scope>NUCLEOTIDE SEQUENCE</scope>
</reference>
<name>A0A9P1M3Z2_9DINO</name>
<evidence type="ECO:0000313" key="5">
    <source>
        <dbReference type="Proteomes" id="UP001152797"/>
    </source>
</evidence>
<feature type="domain" description="Opine dehydrogenase" evidence="2">
    <location>
        <begin position="203"/>
        <end position="368"/>
    </location>
</feature>
<dbReference type="EMBL" id="CAMXCT030006755">
    <property type="protein sequence ID" value="CAL4806819.1"/>
    <property type="molecule type" value="Genomic_DNA"/>
</dbReference>
<keyword evidence="1" id="KW-0175">Coiled coil</keyword>
<dbReference type="Gene3D" id="3.40.50.720">
    <property type="entry name" value="NAD(P)-binding Rossmann-like Domain"/>
    <property type="match status" value="1"/>
</dbReference>
<organism evidence="3">
    <name type="scientific">Cladocopium goreaui</name>
    <dbReference type="NCBI Taxonomy" id="2562237"/>
    <lineage>
        <taxon>Eukaryota</taxon>
        <taxon>Sar</taxon>
        <taxon>Alveolata</taxon>
        <taxon>Dinophyceae</taxon>
        <taxon>Suessiales</taxon>
        <taxon>Symbiodiniaceae</taxon>
        <taxon>Cladocopium</taxon>
    </lineage>
</organism>
<dbReference type="EMBL" id="CAMXCT010006755">
    <property type="protein sequence ID" value="CAI4019507.1"/>
    <property type="molecule type" value="Genomic_DNA"/>
</dbReference>
<dbReference type="InterPro" id="IPR051729">
    <property type="entry name" value="Opine/Lysopine_DH"/>
</dbReference>
<reference evidence="4 5" key="2">
    <citation type="submission" date="2024-05" db="EMBL/GenBank/DDBJ databases">
        <authorList>
            <person name="Chen Y."/>
            <person name="Shah S."/>
            <person name="Dougan E. K."/>
            <person name="Thang M."/>
            <person name="Chan C."/>
        </authorList>
    </citation>
    <scope>NUCLEOTIDE SEQUENCE [LARGE SCALE GENOMIC DNA]</scope>
</reference>
<gene>
    <name evidence="3" type="ORF">C1SCF055_LOCUS44002</name>
</gene>